<organism evidence="1">
    <name type="scientific">hydrothermal vent metagenome</name>
    <dbReference type="NCBI Taxonomy" id="652676"/>
    <lineage>
        <taxon>unclassified sequences</taxon>
        <taxon>metagenomes</taxon>
        <taxon>ecological metagenomes</taxon>
    </lineage>
</organism>
<dbReference type="EMBL" id="UOFB01000235">
    <property type="protein sequence ID" value="VAW48065.1"/>
    <property type="molecule type" value="Genomic_DNA"/>
</dbReference>
<dbReference type="AlphaFoldDB" id="A0A3B0VWN0"/>
<sequence>MKKLLLLLLILSPLMSNAAVDESKTDVYFANGIDTTEEQAWEALDEIITPSIEKDIFSGDTAKMDQQIGKFDLLYNETHGLSNDLAEAILQKISTGNDFLDVFRAYFHMIEGGGEDFLLHRHYRT</sequence>
<reference evidence="1" key="1">
    <citation type="submission" date="2018-06" db="EMBL/GenBank/DDBJ databases">
        <authorList>
            <person name="Zhirakovskaya E."/>
        </authorList>
    </citation>
    <scope>NUCLEOTIDE SEQUENCE</scope>
</reference>
<accession>A0A3B0VWN0</accession>
<evidence type="ECO:0000313" key="1">
    <source>
        <dbReference type="EMBL" id="VAW48065.1"/>
    </source>
</evidence>
<name>A0A3B0VWN0_9ZZZZ</name>
<gene>
    <name evidence="1" type="ORF">MNBD_GAMMA04-158</name>
</gene>
<proteinExistence type="predicted"/>
<protein>
    <submittedName>
        <fullName evidence="1">Uncharacterized protein</fullName>
    </submittedName>
</protein>